<evidence type="ECO:0000313" key="1">
    <source>
        <dbReference type="EMBL" id="MEX5727186.1"/>
    </source>
</evidence>
<dbReference type="PROSITE" id="PS51318">
    <property type="entry name" value="TAT"/>
    <property type="match status" value="1"/>
</dbReference>
<accession>A0ABV3XPD8</accession>
<proteinExistence type="predicted"/>
<name>A0ABV3XPD8_9RHOB</name>
<dbReference type="EMBL" id="JBEHHI010000001">
    <property type="protein sequence ID" value="MEX5727186.1"/>
    <property type="molecule type" value="Genomic_DNA"/>
</dbReference>
<dbReference type="PIRSF" id="PIRSF036704">
    <property type="entry name" value="UCP036704"/>
    <property type="match status" value="1"/>
</dbReference>
<dbReference type="Proteomes" id="UP001560019">
    <property type="component" value="Unassembled WGS sequence"/>
</dbReference>
<dbReference type="InterPro" id="IPR006311">
    <property type="entry name" value="TAT_signal"/>
</dbReference>
<keyword evidence="2" id="KW-1185">Reference proteome</keyword>
<protein>
    <recommendedName>
        <fullName evidence="3">Twin-arginine translocation pathway signal protein</fullName>
    </recommendedName>
</protein>
<gene>
    <name evidence="1" type="ORF">Ga0609869_000539</name>
</gene>
<evidence type="ECO:0008006" key="3">
    <source>
        <dbReference type="Google" id="ProtNLM"/>
    </source>
</evidence>
<evidence type="ECO:0000313" key="2">
    <source>
        <dbReference type="Proteomes" id="UP001560019"/>
    </source>
</evidence>
<dbReference type="RefSeq" id="WP_125408026.1">
    <property type="nucleotide sequence ID" value="NZ_JBEHHI010000001.1"/>
</dbReference>
<dbReference type="InterPro" id="IPR014177">
    <property type="entry name" value="Formate_DH_TAT-contain"/>
</dbReference>
<sequence>MNDTDQPKDAGRRNFLALATTAAPAVAVTALAGQQAEAAETEDQGSGLRKTAHVRAYLDSARF</sequence>
<comment type="caution">
    <text evidence="1">The sequence shown here is derived from an EMBL/GenBank/DDBJ whole genome shotgun (WGS) entry which is preliminary data.</text>
</comment>
<organism evidence="1 2">
    <name type="scientific">Rhodovulum iodosum</name>
    <dbReference type="NCBI Taxonomy" id="68291"/>
    <lineage>
        <taxon>Bacteria</taxon>
        <taxon>Pseudomonadati</taxon>
        <taxon>Pseudomonadota</taxon>
        <taxon>Alphaproteobacteria</taxon>
        <taxon>Rhodobacterales</taxon>
        <taxon>Paracoccaceae</taxon>
        <taxon>Rhodovulum</taxon>
    </lineage>
</organism>
<reference evidence="1 2" key="1">
    <citation type="submission" date="2024-06" db="EMBL/GenBank/DDBJ databases">
        <title>Genome of Rhodovulum iodosum, a marine photoferrotroph.</title>
        <authorList>
            <person name="Bianchini G."/>
            <person name="Nikeleit V."/>
            <person name="Kappler A."/>
            <person name="Bryce C."/>
            <person name="Sanchez-Baracaldo P."/>
        </authorList>
    </citation>
    <scope>NUCLEOTIDE SEQUENCE [LARGE SCALE GENOMIC DNA]</scope>
    <source>
        <strain evidence="1 2">UT/N1</strain>
    </source>
</reference>